<dbReference type="FunFam" id="3.10.410.10:FF:000001">
    <property type="entry name" value="Putative formate--tetrahydrofolate ligase"/>
    <property type="match status" value="1"/>
</dbReference>
<dbReference type="SUPFAM" id="SSF52540">
    <property type="entry name" value="P-loop containing nucleoside triphosphate hydrolases"/>
    <property type="match status" value="1"/>
</dbReference>
<comment type="catalytic activity">
    <reaction evidence="6 8">
        <text>(6S)-5,6,7,8-tetrahydrofolate + formate + ATP = (6R)-10-formyltetrahydrofolate + ADP + phosphate</text>
        <dbReference type="Rhea" id="RHEA:20221"/>
        <dbReference type="ChEBI" id="CHEBI:15740"/>
        <dbReference type="ChEBI" id="CHEBI:30616"/>
        <dbReference type="ChEBI" id="CHEBI:43474"/>
        <dbReference type="ChEBI" id="CHEBI:57453"/>
        <dbReference type="ChEBI" id="CHEBI:195366"/>
        <dbReference type="ChEBI" id="CHEBI:456216"/>
        <dbReference type="EC" id="6.3.4.3"/>
    </reaction>
</comment>
<comment type="pathway">
    <text evidence="1 8">One-carbon metabolism; tetrahydrofolate interconversion.</text>
</comment>
<dbReference type="HAMAP" id="MF_01543">
    <property type="entry name" value="FTHFS"/>
    <property type="match status" value="1"/>
</dbReference>
<dbReference type="Gene3D" id="3.10.410.10">
    <property type="entry name" value="Formyltetrahydrofolate synthetase, domain 3"/>
    <property type="match status" value="1"/>
</dbReference>
<dbReference type="Gene3D" id="3.30.1510.10">
    <property type="entry name" value="Domain 2, N(10)-formyltetrahydrofolate synthetase"/>
    <property type="match status" value="1"/>
</dbReference>
<keyword evidence="2 8" id="KW-0554">One-carbon metabolism</keyword>
<keyword evidence="5 8" id="KW-0067">ATP-binding</keyword>
<dbReference type="NCBIfam" id="NF010030">
    <property type="entry name" value="PRK13505.1"/>
    <property type="match status" value="1"/>
</dbReference>
<evidence type="ECO:0000256" key="8">
    <source>
        <dbReference type="HAMAP-Rule" id="MF_01543"/>
    </source>
</evidence>
<keyword evidence="4 8" id="KW-0547">Nucleotide-binding</keyword>
<dbReference type="Proteomes" id="UP000251166">
    <property type="component" value="Chromosome"/>
</dbReference>
<evidence type="ECO:0000313" key="9">
    <source>
        <dbReference type="EMBL" id="AXA39296.1"/>
    </source>
</evidence>
<dbReference type="InterPro" id="IPR020628">
    <property type="entry name" value="Formate_THF_ligase_CS"/>
</dbReference>
<dbReference type="CDD" id="cd00477">
    <property type="entry name" value="FTHFS"/>
    <property type="match status" value="1"/>
</dbReference>
<dbReference type="Pfam" id="PF01268">
    <property type="entry name" value="FTHFS"/>
    <property type="match status" value="1"/>
</dbReference>
<dbReference type="RefSeq" id="WP_112904418.1">
    <property type="nucleotide sequence ID" value="NZ_CP030760.1"/>
</dbReference>
<dbReference type="PROSITE" id="PS00722">
    <property type="entry name" value="FTHFS_2"/>
    <property type="match status" value="1"/>
</dbReference>
<evidence type="ECO:0000256" key="6">
    <source>
        <dbReference type="ARBA" id="ARBA00049033"/>
    </source>
</evidence>
<organism evidence="9 10">
    <name type="scientific">Rhizobium leguminosarum</name>
    <dbReference type="NCBI Taxonomy" id="384"/>
    <lineage>
        <taxon>Bacteria</taxon>
        <taxon>Pseudomonadati</taxon>
        <taxon>Pseudomonadota</taxon>
        <taxon>Alphaproteobacteria</taxon>
        <taxon>Hyphomicrobiales</taxon>
        <taxon>Rhizobiaceae</taxon>
        <taxon>Rhizobium/Agrobacterium group</taxon>
        <taxon>Rhizobium</taxon>
    </lineage>
</organism>
<dbReference type="EMBL" id="CP030760">
    <property type="protein sequence ID" value="AXA39296.1"/>
    <property type="molecule type" value="Genomic_DNA"/>
</dbReference>
<reference evidence="9 10" key="1">
    <citation type="submission" date="2018-07" db="EMBL/GenBank/DDBJ databases">
        <title>Rhizobium leguminosarum strain:ATCC 14479 Genome sequencing and assembly.</title>
        <authorList>
            <person name="Chakraborty R."/>
        </authorList>
    </citation>
    <scope>NUCLEOTIDE SEQUENCE [LARGE SCALE GENOMIC DNA]</scope>
    <source>
        <strain evidence="9 10">ATCC 14479</strain>
    </source>
</reference>
<dbReference type="FunFam" id="3.30.1510.10:FF:000001">
    <property type="entry name" value="Formate--tetrahydrofolate ligase"/>
    <property type="match status" value="1"/>
</dbReference>
<dbReference type="InterPro" id="IPR027417">
    <property type="entry name" value="P-loop_NTPase"/>
</dbReference>
<evidence type="ECO:0000256" key="1">
    <source>
        <dbReference type="ARBA" id="ARBA00004777"/>
    </source>
</evidence>
<protein>
    <recommendedName>
        <fullName evidence="8">Formate--tetrahydrofolate ligase</fullName>
        <ecNumber evidence="8">6.3.4.3</ecNumber>
    </recommendedName>
    <alternativeName>
        <fullName evidence="8">Formyltetrahydrofolate synthetase</fullName>
        <shortName evidence="8">FHS</shortName>
        <shortName evidence="8">FTHFS</shortName>
    </alternativeName>
</protein>
<dbReference type="EC" id="6.3.4.3" evidence="8"/>
<sequence>MPSIKSDIEIARAAAKKPIFEIGAKLGIPVEQLAPYGHDKAKVSAEFIAAQTGKKDGKLILVTAINPTPAGEGKTTTTVGLGDGLNRIGKKAIVCIREASLGPCFGVKGGAAGGGYAQVVPMEDINLHFTGDFHAITSAHNLLAAMVDNHIYWGNEENIDIRRITWRRVMDMNDRALRSMVSSLGGVANGFPRQGGFDITVASEVMAILCLATDLKDLERRLGDIIIGYRFDRTPVHARDLKADGAMAVLLKDAMQPNLVQTLENNPAFVHGGPFANIAHGCNSVTATKTALKLGDYVVTEAGFGADLGAEKFFDIKCRKAGLRPDAAVIVATVRALKMNGGVKKDDLGTEDVVALKKGCANLGRHVANVRRFGVPVVVAINHFVSDTDAEIAAVKEFVSRLGAEAILCQHWAKGSAGIEELAHKVVELAESGQAKFQPLYGDDLSLFEKIEIVASKIYHAGEVTADKAVRDQLQTWEEQGYGKLPICMAKTQYSFSTDPNLRGAPEGHIVTVREVRLSAGAGFVVAITGEIMTMPGLPKSPSAERIFLNDQGYIEGLF</sequence>
<dbReference type="InterPro" id="IPR000559">
    <property type="entry name" value="Formate_THF_ligase"/>
</dbReference>
<evidence type="ECO:0000313" key="10">
    <source>
        <dbReference type="Proteomes" id="UP000251166"/>
    </source>
</evidence>
<dbReference type="AlphaFoldDB" id="A0A2Z4YDG7"/>
<accession>A0A2Z4YDG7</accession>
<gene>
    <name evidence="8" type="primary">fhs</name>
    <name evidence="9" type="ORF">DLJ82_1694</name>
</gene>
<dbReference type="GO" id="GO:0004329">
    <property type="term" value="F:formate-tetrahydrofolate ligase activity"/>
    <property type="evidence" value="ECO:0007669"/>
    <property type="project" value="UniProtKB-UniRule"/>
</dbReference>
<evidence type="ECO:0000256" key="2">
    <source>
        <dbReference type="ARBA" id="ARBA00022563"/>
    </source>
</evidence>
<evidence type="ECO:0000256" key="5">
    <source>
        <dbReference type="ARBA" id="ARBA00022840"/>
    </source>
</evidence>
<dbReference type="PROSITE" id="PS00721">
    <property type="entry name" value="FTHFS_1"/>
    <property type="match status" value="1"/>
</dbReference>
<evidence type="ECO:0000256" key="4">
    <source>
        <dbReference type="ARBA" id="ARBA00022741"/>
    </source>
</evidence>
<dbReference type="UniPathway" id="UPA00193"/>
<dbReference type="Gene3D" id="3.40.50.300">
    <property type="entry name" value="P-loop containing nucleotide triphosphate hydrolases"/>
    <property type="match status" value="1"/>
</dbReference>
<comment type="similarity">
    <text evidence="7 8">Belongs to the formate--tetrahydrofolate ligase family.</text>
</comment>
<feature type="binding site" evidence="8">
    <location>
        <begin position="68"/>
        <end position="75"/>
    </location>
    <ligand>
        <name>ATP</name>
        <dbReference type="ChEBI" id="CHEBI:30616"/>
    </ligand>
</feature>
<proteinExistence type="inferred from homology"/>
<dbReference type="GO" id="GO:0005524">
    <property type="term" value="F:ATP binding"/>
    <property type="evidence" value="ECO:0007669"/>
    <property type="project" value="UniProtKB-UniRule"/>
</dbReference>
<keyword evidence="3 8" id="KW-0436">Ligase</keyword>
<dbReference type="GO" id="GO:0035999">
    <property type="term" value="P:tetrahydrofolate interconversion"/>
    <property type="evidence" value="ECO:0007669"/>
    <property type="project" value="UniProtKB-UniRule"/>
</dbReference>
<evidence type="ECO:0000256" key="7">
    <source>
        <dbReference type="ARBA" id="ARBA00061363"/>
    </source>
</evidence>
<evidence type="ECO:0000256" key="3">
    <source>
        <dbReference type="ARBA" id="ARBA00022598"/>
    </source>
</evidence>
<name>A0A2Z4YDG7_RHILE</name>